<dbReference type="Proteomes" id="UP000002368">
    <property type="component" value="Chromosome"/>
</dbReference>
<gene>
    <name evidence="1" type="ordered locus">Btus_1926</name>
</gene>
<reference evidence="1 2" key="1">
    <citation type="journal article" date="2011" name="Stand. Genomic Sci.">
        <title>Complete genome sequence of the thermophilic, hydrogen-oxidizing Bacillus tusciae type strain (T2) and reclassification in the new genus, Kyrpidia gen. nov. as Kyrpidia tusciae comb. nov. and emendation of the family Alicyclobacillaceae da Costa and Rainey, 2010.</title>
        <authorList>
            <person name="Klenk H.P."/>
            <person name="Lapidus A."/>
            <person name="Chertkov O."/>
            <person name="Copeland A."/>
            <person name="Del Rio T.G."/>
            <person name="Nolan M."/>
            <person name="Lucas S."/>
            <person name="Chen F."/>
            <person name="Tice H."/>
            <person name="Cheng J.F."/>
            <person name="Han C."/>
            <person name="Bruce D."/>
            <person name="Goodwin L."/>
            <person name="Pitluck S."/>
            <person name="Pati A."/>
            <person name="Ivanova N."/>
            <person name="Mavromatis K."/>
            <person name="Daum C."/>
            <person name="Chen A."/>
            <person name="Palaniappan K."/>
            <person name="Chang Y.J."/>
            <person name="Land M."/>
            <person name="Hauser L."/>
            <person name="Jeffries C.D."/>
            <person name="Detter J.C."/>
            <person name="Rohde M."/>
            <person name="Abt B."/>
            <person name="Pukall R."/>
            <person name="Goker M."/>
            <person name="Bristow J."/>
            <person name="Markowitz V."/>
            <person name="Hugenholtz P."/>
            <person name="Eisen J.A."/>
        </authorList>
    </citation>
    <scope>NUCLEOTIDE SEQUENCE [LARGE SCALE GENOMIC DNA]</scope>
    <source>
        <strain evidence="1 2">DSM 2912</strain>
    </source>
</reference>
<dbReference type="HOGENOM" id="CLU_185836_0_0_9"/>
<accession>D5WQL3</accession>
<dbReference type="RefSeq" id="WP_013075908.1">
    <property type="nucleotide sequence ID" value="NC_014098.1"/>
</dbReference>
<evidence type="ECO:0000313" key="2">
    <source>
        <dbReference type="Proteomes" id="UP000002368"/>
    </source>
</evidence>
<dbReference type="EMBL" id="CP002017">
    <property type="protein sequence ID" value="ADG06622.1"/>
    <property type="molecule type" value="Genomic_DNA"/>
</dbReference>
<sequence length="72" mass="8408">MFTQQKVYYPYVSPHDPCAPIRQKFYQTPPELYLGFQPPGLPQYPAREALRRGTLWPALYSPYGEPHRGDHS</sequence>
<name>D5WQL3_KYRT2</name>
<dbReference type="KEGG" id="bts:Btus_1926"/>
<proteinExistence type="predicted"/>
<organism evidence="1 2">
    <name type="scientific">Kyrpidia tusciae (strain DSM 2912 / NBRC 15312 / T2)</name>
    <name type="common">Bacillus tusciae</name>
    <dbReference type="NCBI Taxonomy" id="562970"/>
    <lineage>
        <taxon>Bacteria</taxon>
        <taxon>Bacillati</taxon>
        <taxon>Bacillota</taxon>
        <taxon>Bacilli</taxon>
        <taxon>Bacillales</taxon>
        <taxon>Alicyclobacillaceae</taxon>
        <taxon>Kyrpidia</taxon>
    </lineage>
</organism>
<dbReference type="InterPro" id="IPR020256">
    <property type="entry name" value="Spore_coat_CotJA"/>
</dbReference>
<dbReference type="eggNOG" id="ENOG50332J6">
    <property type="taxonomic scope" value="Bacteria"/>
</dbReference>
<protein>
    <submittedName>
        <fullName evidence="1">CotJA protein</fullName>
    </submittedName>
</protein>
<dbReference type="STRING" id="562970.Btus_1926"/>
<dbReference type="AlphaFoldDB" id="D5WQL3"/>
<dbReference type="OrthoDB" id="2376696at2"/>
<dbReference type="Pfam" id="PF11007">
    <property type="entry name" value="CotJA"/>
    <property type="match status" value="1"/>
</dbReference>
<evidence type="ECO:0000313" key="1">
    <source>
        <dbReference type="EMBL" id="ADG06622.1"/>
    </source>
</evidence>
<keyword evidence="2" id="KW-1185">Reference proteome</keyword>